<feature type="domain" description="Histidine kinase" evidence="8">
    <location>
        <begin position="185"/>
        <end position="448"/>
    </location>
</feature>
<evidence type="ECO:0000256" key="5">
    <source>
        <dbReference type="ARBA" id="ARBA00023012"/>
    </source>
</evidence>
<dbReference type="Gene3D" id="3.40.50.2300">
    <property type="match status" value="1"/>
</dbReference>
<dbReference type="Proteomes" id="UP001204953">
    <property type="component" value="Unassembled WGS sequence"/>
</dbReference>
<dbReference type="PRINTS" id="PR00344">
    <property type="entry name" value="BCTRLSENSOR"/>
</dbReference>
<dbReference type="SMART" id="SM00448">
    <property type="entry name" value="REC"/>
    <property type="match status" value="1"/>
</dbReference>
<comment type="catalytic activity">
    <reaction evidence="1">
        <text>ATP + protein L-histidine = ADP + protein N-phospho-L-histidine.</text>
        <dbReference type="EC" id="2.7.13.3"/>
    </reaction>
</comment>
<keyword evidence="5" id="KW-0902">Two-component regulatory system</keyword>
<organism evidence="10 11">
    <name type="scientific">Limnofasciculus baicalensis BBK-W-15</name>
    <dbReference type="NCBI Taxonomy" id="2699891"/>
    <lineage>
        <taxon>Bacteria</taxon>
        <taxon>Bacillati</taxon>
        <taxon>Cyanobacteriota</taxon>
        <taxon>Cyanophyceae</taxon>
        <taxon>Coleofasciculales</taxon>
        <taxon>Coleofasciculaceae</taxon>
        <taxon>Limnofasciculus</taxon>
        <taxon>Limnofasciculus baicalensis</taxon>
    </lineage>
</organism>
<dbReference type="SUPFAM" id="SSF47384">
    <property type="entry name" value="Homodimeric domain of signal transducing histidine kinase"/>
    <property type="match status" value="1"/>
</dbReference>
<evidence type="ECO:0000259" key="9">
    <source>
        <dbReference type="PROSITE" id="PS50110"/>
    </source>
</evidence>
<feature type="coiled-coil region" evidence="7">
    <location>
        <begin position="121"/>
        <end position="152"/>
    </location>
</feature>
<feature type="domain" description="Response regulatory" evidence="9">
    <location>
        <begin position="10"/>
        <end position="126"/>
    </location>
</feature>
<dbReference type="SMART" id="SM00387">
    <property type="entry name" value="HATPase_c"/>
    <property type="match status" value="1"/>
</dbReference>
<evidence type="ECO:0000256" key="2">
    <source>
        <dbReference type="ARBA" id="ARBA00012438"/>
    </source>
</evidence>
<evidence type="ECO:0000256" key="7">
    <source>
        <dbReference type="SAM" id="Coils"/>
    </source>
</evidence>
<dbReference type="Gene3D" id="3.30.565.10">
    <property type="entry name" value="Histidine kinase-like ATPase, C-terminal domain"/>
    <property type="match status" value="1"/>
</dbReference>
<dbReference type="Pfam" id="PF00072">
    <property type="entry name" value="Response_reg"/>
    <property type="match status" value="1"/>
</dbReference>
<protein>
    <recommendedName>
        <fullName evidence="2">histidine kinase</fullName>
        <ecNumber evidence="2">2.7.13.3</ecNumber>
    </recommendedName>
</protein>
<proteinExistence type="predicted"/>
<evidence type="ECO:0000313" key="11">
    <source>
        <dbReference type="Proteomes" id="UP001204953"/>
    </source>
</evidence>
<dbReference type="InterPro" id="IPR036097">
    <property type="entry name" value="HisK_dim/P_sf"/>
</dbReference>
<keyword evidence="4 10" id="KW-0418">Kinase</keyword>
<evidence type="ECO:0000259" key="8">
    <source>
        <dbReference type="PROSITE" id="PS50109"/>
    </source>
</evidence>
<dbReference type="CDD" id="cd19920">
    <property type="entry name" value="REC_PA4781-like"/>
    <property type="match status" value="1"/>
</dbReference>
<dbReference type="EC" id="2.7.13.3" evidence="2"/>
<name>A0AAE3KMN5_9CYAN</name>
<dbReference type="SUPFAM" id="SSF55874">
    <property type="entry name" value="ATPase domain of HSP90 chaperone/DNA topoisomerase II/histidine kinase"/>
    <property type="match status" value="1"/>
</dbReference>
<keyword evidence="3 6" id="KW-0597">Phosphoprotein</keyword>
<keyword evidence="4 10" id="KW-0808">Transferase</keyword>
<keyword evidence="11" id="KW-1185">Reference proteome</keyword>
<comment type="caution">
    <text evidence="10">The sequence shown here is derived from an EMBL/GenBank/DDBJ whole genome shotgun (WGS) entry which is preliminary data.</text>
</comment>
<dbReference type="PROSITE" id="PS50110">
    <property type="entry name" value="RESPONSE_REGULATORY"/>
    <property type="match status" value="1"/>
</dbReference>
<dbReference type="AlphaFoldDB" id="A0AAE3KMN5"/>
<keyword evidence="7" id="KW-0175">Coiled coil</keyword>
<dbReference type="Pfam" id="PF02518">
    <property type="entry name" value="HATPase_c"/>
    <property type="match status" value="1"/>
</dbReference>
<evidence type="ECO:0000256" key="4">
    <source>
        <dbReference type="ARBA" id="ARBA00022777"/>
    </source>
</evidence>
<dbReference type="InterPro" id="IPR005467">
    <property type="entry name" value="His_kinase_dom"/>
</dbReference>
<dbReference type="PANTHER" id="PTHR43065:SF50">
    <property type="entry name" value="HISTIDINE KINASE"/>
    <property type="match status" value="1"/>
</dbReference>
<dbReference type="RefSeq" id="WP_254012204.1">
    <property type="nucleotide sequence ID" value="NZ_JAMZMM010000114.1"/>
</dbReference>
<dbReference type="InterPro" id="IPR003594">
    <property type="entry name" value="HATPase_dom"/>
</dbReference>
<dbReference type="EMBL" id="JAMZMM010000114">
    <property type="protein sequence ID" value="MCP2729419.1"/>
    <property type="molecule type" value="Genomic_DNA"/>
</dbReference>
<feature type="modified residue" description="4-aspartylphosphate" evidence="6">
    <location>
        <position position="59"/>
    </location>
</feature>
<dbReference type="InterPro" id="IPR004358">
    <property type="entry name" value="Sig_transdc_His_kin-like_C"/>
</dbReference>
<evidence type="ECO:0000256" key="1">
    <source>
        <dbReference type="ARBA" id="ARBA00000085"/>
    </source>
</evidence>
<evidence type="ECO:0000313" key="10">
    <source>
        <dbReference type="EMBL" id="MCP2729419.1"/>
    </source>
</evidence>
<dbReference type="PROSITE" id="PS50109">
    <property type="entry name" value="HIS_KIN"/>
    <property type="match status" value="1"/>
</dbReference>
<gene>
    <name evidence="10" type="ORF">NJ959_13250</name>
</gene>
<dbReference type="InterPro" id="IPR001789">
    <property type="entry name" value="Sig_transdc_resp-reg_receiver"/>
</dbReference>
<reference evidence="10" key="1">
    <citation type="submission" date="2022-06" db="EMBL/GenBank/DDBJ databases">
        <title>New cyanobacteria of genus Symplocastrum in benthos of Lake Baikal.</title>
        <authorList>
            <person name="Sorokovikova E."/>
            <person name="Tikhonova I."/>
            <person name="Krasnopeev A."/>
            <person name="Evseev P."/>
            <person name="Gladkikh A."/>
            <person name="Belykh O."/>
        </authorList>
    </citation>
    <scope>NUCLEOTIDE SEQUENCE</scope>
    <source>
        <strain evidence="10">BBK-W-15</strain>
    </source>
</reference>
<dbReference type="GO" id="GO:0000155">
    <property type="term" value="F:phosphorelay sensor kinase activity"/>
    <property type="evidence" value="ECO:0007669"/>
    <property type="project" value="InterPro"/>
</dbReference>
<sequence>MTKQTNGTSKILIVDDNPTNLGLIFEYLTDAGFKVLVALDGESAIEQAEYSQPDLILLDVMMPGIDGFKTCSLLKANILTQDIPVIFMTALCDTADKVTGFNVGGVDYITKPIQPTEVLCRVKTHLTLRNLQKQLEEQNEDLLQSQAKERQRALELEETLYKLQQTQTQLFQADKMSSIGQMVAGVAHEINNPLNFIYSNLCLANEYTQQLLELVKIYHNNYGNSHPEVTEKIEEIDLEFLEEDLPQMLKSMKVGAERICQIVLLLRNFCHIDEAHRKLADIHEGIDSTILLLQHRLKAKAGKSRIQVIKEYGNLPKLRCHPGQINQVFMNILVNAIDVLEEGDGETIQEPNNLPLPSCSIPTIKIKTEVIENEFVIIRISDNGSGMTEDVQRRLFDAFFTTKPVGSGTGLGLTISYQIIVEKHKGKLSVNSEIGKGTEFAIEIPLNQEGKGRQNKAEDLTLPSLKTRGF</sequence>
<dbReference type="InterPro" id="IPR011006">
    <property type="entry name" value="CheY-like_superfamily"/>
</dbReference>
<evidence type="ECO:0000256" key="3">
    <source>
        <dbReference type="ARBA" id="ARBA00022553"/>
    </source>
</evidence>
<dbReference type="CDD" id="cd00082">
    <property type="entry name" value="HisKA"/>
    <property type="match status" value="1"/>
</dbReference>
<dbReference type="InterPro" id="IPR036890">
    <property type="entry name" value="HATPase_C_sf"/>
</dbReference>
<evidence type="ECO:0000256" key="6">
    <source>
        <dbReference type="PROSITE-ProRule" id="PRU00169"/>
    </source>
</evidence>
<accession>A0AAE3KMN5</accession>
<dbReference type="Gene3D" id="1.10.287.130">
    <property type="match status" value="1"/>
</dbReference>
<dbReference type="PANTHER" id="PTHR43065">
    <property type="entry name" value="SENSOR HISTIDINE KINASE"/>
    <property type="match status" value="1"/>
</dbReference>
<dbReference type="SUPFAM" id="SSF52172">
    <property type="entry name" value="CheY-like"/>
    <property type="match status" value="1"/>
</dbReference>
<dbReference type="InterPro" id="IPR003661">
    <property type="entry name" value="HisK_dim/P_dom"/>
</dbReference>